<proteinExistence type="predicted"/>
<comment type="caution">
    <text evidence="1">The sequence shown here is derived from an EMBL/GenBank/DDBJ whole genome shotgun (WGS) entry which is preliminary data.</text>
</comment>
<reference evidence="1" key="1">
    <citation type="submission" date="2016-01" db="EMBL/GenBank/DDBJ databases">
        <authorList>
            <person name="Peeters C."/>
        </authorList>
    </citation>
    <scope>NUCLEOTIDE SEQUENCE [LARGE SCALE GENOMIC DNA]</scope>
    <source>
        <strain evidence="1">LMG 29317</strain>
    </source>
</reference>
<dbReference type="RefSeq" id="WP_061146723.1">
    <property type="nucleotide sequence ID" value="NZ_FCOM02000007.1"/>
</dbReference>
<accession>A0A158HSV7</accession>
<dbReference type="EMBL" id="FCOM02000007">
    <property type="protein sequence ID" value="SAL47167.1"/>
    <property type="molecule type" value="Genomic_DNA"/>
</dbReference>
<keyword evidence="2" id="KW-1185">Reference proteome</keyword>
<protein>
    <submittedName>
        <fullName evidence="1">Uncharacterized protein</fullName>
    </submittedName>
</protein>
<sequence>MNATRSPQLEIVEALVACGHSRTDAIKKVRALEETVERRIAQPAKAQRRERIASTVLGGLACAAATVPRGVSVETFQKTNVALAVRYADLLIEEIDK</sequence>
<evidence type="ECO:0000313" key="2">
    <source>
        <dbReference type="Proteomes" id="UP000055019"/>
    </source>
</evidence>
<dbReference type="Proteomes" id="UP000055019">
    <property type="component" value="Unassembled WGS sequence"/>
</dbReference>
<gene>
    <name evidence="1" type="ORF">AWB74_02110</name>
</gene>
<organism evidence="1 2">
    <name type="scientific">Caballeronia arvi</name>
    <dbReference type="NCBI Taxonomy" id="1777135"/>
    <lineage>
        <taxon>Bacteria</taxon>
        <taxon>Pseudomonadati</taxon>
        <taxon>Pseudomonadota</taxon>
        <taxon>Betaproteobacteria</taxon>
        <taxon>Burkholderiales</taxon>
        <taxon>Burkholderiaceae</taxon>
        <taxon>Caballeronia</taxon>
    </lineage>
</organism>
<name>A0A158HSV7_9BURK</name>
<evidence type="ECO:0000313" key="1">
    <source>
        <dbReference type="EMBL" id="SAL47167.1"/>
    </source>
</evidence>
<dbReference type="AlphaFoldDB" id="A0A158HSV7"/>